<dbReference type="SUPFAM" id="SSF52540">
    <property type="entry name" value="P-loop containing nucleoside triphosphate hydrolases"/>
    <property type="match status" value="1"/>
</dbReference>
<dbReference type="Pfam" id="PF00005">
    <property type="entry name" value="ABC_tran"/>
    <property type="match status" value="1"/>
</dbReference>
<keyword evidence="1" id="KW-0813">Transport</keyword>
<reference evidence="5 6" key="1">
    <citation type="submission" date="2024-07" db="EMBL/GenBank/DDBJ databases">
        <title>Luteimonas salilacus sp. nov., isolated from the shore soil of Salt Lake in Tibet of China.</title>
        <authorList>
            <person name="Zhang X."/>
            <person name="Li A."/>
        </authorList>
    </citation>
    <scope>NUCLEOTIDE SEQUENCE [LARGE SCALE GENOMIC DNA]</scope>
    <source>
        <strain evidence="5 6">B3-2-R+30</strain>
    </source>
</reference>
<proteinExistence type="predicted"/>
<dbReference type="InterPro" id="IPR017871">
    <property type="entry name" value="ABC_transporter-like_CS"/>
</dbReference>
<organism evidence="5 6">
    <name type="scientific">Luteimonas salinilitoris</name>
    <dbReference type="NCBI Taxonomy" id="3237697"/>
    <lineage>
        <taxon>Bacteria</taxon>
        <taxon>Pseudomonadati</taxon>
        <taxon>Pseudomonadota</taxon>
        <taxon>Gammaproteobacteria</taxon>
        <taxon>Lysobacterales</taxon>
        <taxon>Lysobacteraceae</taxon>
        <taxon>Luteimonas</taxon>
    </lineage>
</organism>
<evidence type="ECO:0000313" key="6">
    <source>
        <dbReference type="Proteomes" id="UP001566331"/>
    </source>
</evidence>
<comment type="caution">
    <text evidence="5">The sequence shown here is derived from an EMBL/GenBank/DDBJ whole genome shotgun (WGS) entry which is preliminary data.</text>
</comment>
<evidence type="ECO:0000256" key="2">
    <source>
        <dbReference type="ARBA" id="ARBA00022741"/>
    </source>
</evidence>
<evidence type="ECO:0000259" key="4">
    <source>
        <dbReference type="PROSITE" id="PS50893"/>
    </source>
</evidence>
<dbReference type="Gene3D" id="3.40.50.300">
    <property type="entry name" value="P-loop containing nucleotide triphosphate hydrolases"/>
    <property type="match status" value="1"/>
</dbReference>
<name>A0ABV4HV60_9GAMM</name>
<dbReference type="InterPro" id="IPR027417">
    <property type="entry name" value="P-loop_NTPase"/>
</dbReference>
<dbReference type="PANTHER" id="PTHR42939">
    <property type="entry name" value="ABC TRANSPORTER ATP-BINDING PROTEIN ALBC-RELATED"/>
    <property type="match status" value="1"/>
</dbReference>
<dbReference type="SMART" id="SM00382">
    <property type="entry name" value="AAA"/>
    <property type="match status" value="1"/>
</dbReference>
<dbReference type="CDD" id="cd03230">
    <property type="entry name" value="ABC_DR_subfamily_A"/>
    <property type="match status" value="1"/>
</dbReference>
<dbReference type="EMBL" id="JBFWIC010000043">
    <property type="protein sequence ID" value="MEZ0476649.1"/>
    <property type="molecule type" value="Genomic_DNA"/>
</dbReference>
<evidence type="ECO:0000256" key="3">
    <source>
        <dbReference type="ARBA" id="ARBA00022840"/>
    </source>
</evidence>
<dbReference type="GO" id="GO:0005524">
    <property type="term" value="F:ATP binding"/>
    <property type="evidence" value="ECO:0007669"/>
    <property type="project" value="UniProtKB-KW"/>
</dbReference>
<sequence length="252" mass="27423">MRRRHEHDKSTGFHFGNQPMLLAENLSKSFGASPALQDLNLAVAVSEIYCLLGANGAGKTTTLNIFLGFLRPDGGSVRIDGIDPAADPARARARLAYIPEQVNLYPVLSGRENLRYFAALSGTALTLDEEAGLFRRAGLDVAAADRRVDSYSKGMRQKVGIAIALAKHAKALLLDEPLSGLDPHAANEFCMQLRTLQESGVAVLMATHDLFRARELGGRIGIMKRGRLVDERDATSLTAPELEQLYLAHMQD</sequence>
<dbReference type="InterPro" id="IPR051782">
    <property type="entry name" value="ABC_Transporter_VariousFunc"/>
</dbReference>
<dbReference type="InterPro" id="IPR003439">
    <property type="entry name" value="ABC_transporter-like_ATP-bd"/>
</dbReference>
<dbReference type="Proteomes" id="UP001566331">
    <property type="component" value="Unassembled WGS sequence"/>
</dbReference>
<keyword evidence="3 5" id="KW-0067">ATP-binding</keyword>
<dbReference type="PROSITE" id="PS00211">
    <property type="entry name" value="ABC_TRANSPORTER_1"/>
    <property type="match status" value="1"/>
</dbReference>
<evidence type="ECO:0000256" key="1">
    <source>
        <dbReference type="ARBA" id="ARBA00022448"/>
    </source>
</evidence>
<dbReference type="RefSeq" id="WP_370565747.1">
    <property type="nucleotide sequence ID" value="NZ_JBFWIB010000024.1"/>
</dbReference>
<protein>
    <submittedName>
        <fullName evidence="5">ABC transporter ATP-binding protein</fullName>
    </submittedName>
</protein>
<keyword evidence="6" id="KW-1185">Reference proteome</keyword>
<accession>A0ABV4HV60</accession>
<gene>
    <name evidence="5" type="ORF">AB6713_18840</name>
</gene>
<evidence type="ECO:0000313" key="5">
    <source>
        <dbReference type="EMBL" id="MEZ0476649.1"/>
    </source>
</evidence>
<keyword evidence="2" id="KW-0547">Nucleotide-binding</keyword>
<dbReference type="PANTHER" id="PTHR42939:SF1">
    <property type="entry name" value="ABC TRANSPORTER ATP-BINDING PROTEIN ALBC-RELATED"/>
    <property type="match status" value="1"/>
</dbReference>
<feature type="domain" description="ABC transporter" evidence="4">
    <location>
        <begin position="21"/>
        <end position="250"/>
    </location>
</feature>
<dbReference type="PROSITE" id="PS50893">
    <property type="entry name" value="ABC_TRANSPORTER_2"/>
    <property type="match status" value="1"/>
</dbReference>
<dbReference type="InterPro" id="IPR003593">
    <property type="entry name" value="AAA+_ATPase"/>
</dbReference>